<feature type="non-terminal residue" evidence="2">
    <location>
        <position position="1"/>
    </location>
</feature>
<evidence type="ECO:0000256" key="1">
    <source>
        <dbReference type="SAM" id="MobiDB-lite"/>
    </source>
</evidence>
<dbReference type="AlphaFoldDB" id="A0AAV0QB09"/>
<reference evidence="2" key="1">
    <citation type="submission" date="2022-08" db="EMBL/GenBank/DDBJ databases">
        <authorList>
            <person name="Gutierrez-Valencia J."/>
        </authorList>
    </citation>
    <scope>NUCLEOTIDE SEQUENCE</scope>
</reference>
<evidence type="ECO:0000313" key="3">
    <source>
        <dbReference type="Proteomes" id="UP001154282"/>
    </source>
</evidence>
<protein>
    <submittedName>
        <fullName evidence="2">Uncharacterized protein</fullName>
    </submittedName>
</protein>
<accession>A0AAV0QB09</accession>
<dbReference type="Proteomes" id="UP001154282">
    <property type="component" value="Unassembled WGS sequence"/>
</dbReference>
<sequence length="59" mass="6728">CLNLLAQDTNNDICWCGLTRRPFVRSRREGETPVKEPGLPPGLSSDDQVSVCLWRELRE</sequence>
<gene>
    <name evidence="2" type="ORF">LITE_LOCUS42333</name>
</gene>
<keyword evidence="3" id="KW-1185">Reference proteome</keyword>
<evidence type="ECO:0000313" key="2">
    <source>
        <dbReference type="EMBL" id="CAI0542026.1"/>
    </source>
</evidence>
<feature type="region of interest" description="Disordered" evidence="1">
    <location>
        <begin position="27"/>
        <end position="47"/>
    </location>
</feature>
<proteinExistence type="predicted"/>
<organism evidence="2 3">
    <name type="scientific">Linum tenue</name>
    <dbReference type="NCBI Taxonomy" id="586396"/>
    <lineage>
        <taxon>Eukaryota</taxon>
        <taxon>Viridiplantae</taxon>
        <taxon>Streptophyta</taxon>
        <taxon>Embryophyta</taxon>
        <taxon>Tracheophyta</taxon>
        <taxon>Spermatophyta</taxon>
        <taxon>Magnoliopsida</taxon>
        <taxon>eudicotyledons</taxon>
        <taxon>Gunneridae</taxon>
        <taxon>Pentapetalae</taxon>
        <taxon>rosids</taxon>
        <taxon>fabids</taxon>
        <taxon>Malpighiales</taxon>
        <taxon>Linaceae</taxon>
        <taxon>Linum</taxon>
    </lineage>
</organism>
<comment type="caution">
    <text evidence="2">The sequence shown here is derived from an EMBL/GenBank/DDBJ whole genome shotgun (WGS) entry which is preliminary data.</text>
</comment>
<dbReference type="EMBL" id="CAMGYJ010000009">
    <property type="protein sequence ID" value="CAI0542026.1"/>
    <property type="molecule type" value="Genomic_DNA"/>
</dbReference>
<name>A0AAV0QB09_9ROSI</name>